<dbReference type="GO" id="GO:0019843">
    <property type="term" value="F:rRNA binding"/>
    <property type="evidence" value="ECO:0007669"/>
    <property type="project" value="UniProtKB-KW"/>
</dbReference>
<protein>
    <submittedName>
        <fullName evidence="6">Ribosomal protein L23</fullName>
    </submittedName>
</protein>
<dbReference type="GO" id="GO:1990904">
    <property type="term" value="C:ribonucleoprotein complex"/>
    <property type="evidence" value="ECO:0007669"/>
    <property type="project" value="UniProtKB-KW"/>
</dbReference>
<dbReference type="PANTHER" id="PTHR11620">
    <property type="entry name" value="60S RIBOSOMAL PROTEIN L23A"/>
    <property type="match status" value="1"/>
</dbReference>
<evidence type="ECO:0000256" key="4">
    <source>
        <dbReference type="ARBA" id="ARBA00022980"/>
    </source>
</evidence>
<evidence type="ECO:0000313" key="6">
    <source>
        <dbReference type="EMBL" id="EZG51716.1"/>
    </source>
</evidence>
<dbReference type="OMA" id="NIRADYN"/>
<dbReference type="InterPro" id="IPR013025">
    <property type="entry name" value="Ribosomal_uL23-like"/>
</dbReference>
<dbReference type="EMBL" id="AFNH02000923">
    <property type="protein sequence ID" value="EZG51716.1"/>
    <property type="molecule type" value="Genomic_DNA"/>
</dbReference>
<keyword evidence="2" id="KW-0699">rRNA-binding</keyword>
<dbReference type="InterPro" id="IPR012677">
    <property type="entry name" value="Nucleotide-bd_a/b_plait_sf"/>
</dbReference>
<evidence type="ECO:0000256" key="5">
    <source>
        <dbReference type="ARBA" id="ARBA00023274"/>
    </source>
</evidence>
<dbReference type="FunFam" id="3.30.70.330:FF:000532">
    <property type="entry name" value="50S ribosomal protein L23"/>
    <property type="match status" value="1"/>
</dbReference>
<dbReference type="HAMAP" id="MF_01369_A">
    <property type="entry name" value="Ribosomal_uL23_A"/>
    <property type="match status" value="1"/>
</dbReference>
<dbReference type="eggNOG" id="KOG1751">
    <property type="taxonomic scope" value="Eukaryota"/>
</dbReference>
<gene>
    <name evidence="6" type="ORF">GNI_123730</name>
</gene>
<dbReference type="InterPro" id="IPR012678">
    <property type="entry name" value="Ribosomal_uL23/eL15/eS24_sf"/>
</dbReference>
<keyword evidence="5" id="KW-0687">Ribonucleoprotein</keyword>
<dbReference type="RefSeq" id="XP_011131929.1">
    <property type="nucleotide sequence ID" value="XM_011133627.1"/>
</dbReference>
<dbReference type="GO" id="GO:0003735">
    <property type="term" value="F:structural constituent of ribosome"/>
    <property type="evidence" value="ECO:0007669"/>
    <property type="project" value="InterPro"/>
</dbReference>
<evidence type="ECO:0000256" key="2">
    <source>
        <dbReference type="ARBA" id="ARBA00022730"/>
    </source>
</evidence>
<evidence type="ECO:0000256" key="3">
    <source>
        <dbReference type="ARBA" id="ARBA00022884"/>
    </source>
</evidence>
<dbReference type="Gene3D" id="3.30.70.330">
    <property type="match status" value="1"/>
</dbReference>
<dbReference type="GeneID" id="22914350"/>
<keyword evidence="3" id="KW-0694">RNA-binding</keyword>
<dbReference type="AlphaFoldDB" id="A0A023B289"/>
<dbReference type="NCBIfam" id="NF011118">
    <property type="entry name" value="PRK14548.1"/>
    <property type="match status" value="1"/>
</dbReference>
<dbReference type="GO" id="GO:0006412">
    <property type="term" value="P:translation"/>
    <property type="evidence" value="ECO:0007669"/>
    <property type="project" value="InterPro"/>
</dbReference>
<keyword evidence="4 6" id="KW-0689">Ribosomal protein</keyword>
<proteinExistence type="inferred from homology"/>
<reference evidence="6" key="1">
    <citation type="submission" date="2013-12" db="EMBL/GenBank/DDBJ databases">
        <authorList>
            <person name="Omoto C.K."/>
            <person name="Sibley D."/>
            <person name="Venepally P."/>
            <person name="Hadjithomas M."/>
            <person name="Karamycheva S."/>
            <person name="Brunk B."/>
            <person name="Roos D."/>
            <person name="Caler E."/>
            <person name="Lorenzi H."/>
        </authorList>
    </citation>
    <scope>NUCLEOTIDE SEQUENCE</scope>
</reference>
<comment type="caution">
    <text evidence="6">The sequence shown here is derived from an EMBL/GenBank/DDBJ whole genome shotgun (WGS) entry which is preliminary data.</text>
</comment>
<sequence length="140" mass="15464">MSNPITNTVKAVKKAKNGVKAKHSRVHYTTRFTRPATKKAVVTPKKTVPLHHNARVDPYSIIKLPLNTEAALREIENNVLTFLCDLKATKPQIKAAIAHRFNVKVAKVNTLIRPDCQKKAFVKLDASCDASEVASKLGLL</sequence>
<evidence type="ECO:0000256" key="1">
    <source>
        <dbReference type="ARBA" id="ARBA00006700"/>
    </source>
</evidence>
<name>A0A023B289_GRENI</name>
<dbReference type="GO" id="GO:0005840">
    <property type="term" value="C:ribosome"/>
    <property type="evidence" value="ECO:0007669"/>
    <property type="project" value="UniProtKB-KW"/>
</dbReference>
<dbReference type="SUPFAM" id="SSF54189">
    <property type="entry name" value="Ribosomal proteins S24e, L23 and L15e"/>
    <property type="match status" value="1"/>
</dbReference>
<dbReference type="Pfam" id="PF00276">
    <property type="entry name" value="Ribosomal_L23"/>
    <property type="match status" value="1"/>
</dbReference>
<comment type="similarity">
    <text evidence="1">Belongs to the universal ribosomal protein uL23 family.</text>
</comment>
<organism evidence="6 7">
    <name type="scientific">Gregarina niphandrodes</name>
    <name type="common">Septate eugregarine</name>
    <dbReference type="NCBI Taxonomy" id="110365"/>
    <lineage>
        <taxon>Eukaryota</taxon>
        <taxon>Sar</taxon>
        <taxon>Alveolata</taxon>
        <taxon>Apicomplexa</taxon>
        <taxon>Conoidasida</taxon>
        <taxon>Gregarinasina</taxon>
        <taxon>Eugregarinorida</taxon>
        <taxon>Gregarinidae</taxon>
        <taxon>Gregarina</taxon>
    </lineage>
</organism>
<dbReference type="Proteomes" id="UP000019763">
    <property type="component" value="Unassembled WGS sequence"/>
</dbReference>
<accession>A0A023B289</accession>
<dbReference type="OrthoDB" id="1267328at2759"/>
<dbReference type="VEuPathDB" id="CryptoDB:GNI_123730"/>
<evidence type="ECO:0000313" key="7">
    <source>
        <dbReference type="Proteomes" id="UP000019763"/>
    </source>
</evidence>
<keyword evidence="7" id="KW-1185">Reference proteome</keyword>